<name>A0A438KRE2_VITVI</name>
<comment type="caution">
    <text evidence="2">The sequence shown here is derived from an EMBL/GenBank/DDBJ whole genome shotgun (WGS) entry which is preliminary data.</text>
</comment>
<dbReference type="PANTHER" id="PTHR48223">
    <property type="entry name" value="DEFECTIVE 2759, PUTATIVE ISOFORM 1-RELATED"/>
    <property type="match status" value="1"/>
</dbReference>
<dbReference type="AlphaFoldDB" id="A0A438KRE2"/>
<evidence type="ECO:0000313" key="3">
    <source>
        <dbReference type="Proteomes" id="UP000288805"/>
    </source>
</evidence>
<keyword evidence="1" id="KW-1133">Transmembrane helix</keyword>
<feature type="transmembrane region" description="Helical" evidence="1">
    <location>
        <begin position="381"/>
        <end position="399"/>
    </location>
</feature>
<dbReference type="Proteomes" id="UP000288805">
    <property type="component" value="Unassembled WGS sequence"/>
</dbReference>
<dbReference type="PANTHER" id="PTHR48223:SF1">
    <property type="entry name" value="ABC TRANSMEMBRANE TYPE-1 DOMAIN-CONTAINING PROTEIN"/>
    <property type="match status" value="1"/>
</dbReference>
<reference evidence="2 3" key="1">
    <citation type="journal article" date="2018" name="PLoS Genet.">
        <title>Population sequencing reveals clonal diversity and ancestral inbreeding in the grapevine cultivar Chardonnay.</title>
        <authorList>
            <person name="Roach M.J."/>
            <person name="Johnson D.L."/>
            <person name="Bohlmann J."/>
            <person name="van Vuuren H.J."/>
            <person name="Jones S.J."/>
            <person name="Pretorius I.S."/>
            <person name="Schmidt S.A."/>
            <person name="Borneman A.R."/>
        </authorList>
    </citation>
    <scope>NUCLEOTIDE SEQUENCE [LARGE SCALE GENOMIC DNA]</scope>
    <source>
        <strain evidence="3">cv. Chardonnay</strain>
        <tissue evidence="2">Leaf</tissue>
    </source>
</reference>
<keyword evidence="1" id="KW-0812">Transmembrane</keyword>
<sequence length="434" mass="49177">MVIRGLARSVSQVDNMASLSSDIFCDILKHLDGPALTSAAHACAVFCSISRGEIMGKCMFVHVAFNQLRRCQKFNFIYWWIQKVLCRLFSTHDTSQCIFVGFPTGMHMDTWLDGALSVGQFISGITIRLPSLSLRWWKWLKLLLFFDPQYPGWYYDAFDQEWSRRIFGNLRQFLRVIQLVALQKPQVLHTNRQVKFLLSNLVAENPGGGILAHTPRVSRQHGRKNFRLGKLRILHCVTFPESGKIRGIAIISLKTEAAAKRALVLDGADRGELFQEIQHSSMQLRGSKCKLVVVKDPAVKEISETQNEIQNMDKGEILKAVRFYFLGVDVVIKIPLLIFIPLYQAVNVAYGPEVSKELTPLWDFRTPASQKVMMTVPSMKVTAVMTVLITAVMKSLWYFKKMVISSEPVDDMRLTCAVSASVLLGRAEFWASHS</sequence>
<gene>
    <name evidence="2" type="ORF">CK203_000274</name>
</gene>
<evidence type="ECO:0000256" key="1">
    <source>
        <dbReference type="SAM" id="Phobius"/>
    </source>
</evidence>
<keyword evidence="1" id="KW-0472">Membrane</keyword>
<feature type="transmembrane region" description="Helical" evidence="1">
    <location>
        <begin position="323"/>
        <end position="343"/>
    </location>
</feature>
<protein>
    <submittedName>
        <fullName evidence="2">Uncharacterized protein</fullName>
    </submittedName>
</protein>
<organism evidence="2 3">
    <name type="scientific">Vitis vinifera</name>
    <name type="common">Grape</name>
    <dbReference type="NCBI Taxonomy" id="29760"/>
    <lineage>
        <taxon>Eukaryota</taxon>
        <taxon>Viridiplantae</taxon>
        <taxon>Streptophyta</taxon>
        <taxon>Embryophyta</taxon>
        <taxon>Tracheophyta</taxon>
        <taxon>Spermatophyta</taxon>
        <taxon>Magnoliopsida</taxon>
        <taxon>eudicotyledons</taxon>
        <taxon>Gunneridae</taxon>
        <taxon>Pentapetalae</taxon>
        <taxon>rosids</taxon>
        <taxon>Vitales</taxon>
        <taxon>Vitaceae</taxon>
        <taxon>Viteae</taxon>
        <taxon>Vitis</taxon>
    </lineage>
</organism>
<dbReference type="EMBL" id="QGNW01000001">
    <property type="protein sequence ID" value="RVX23778.1"/>
    <property type="molecule type" value="Genomic_DNA"/>
</dbReference>
<proteinExistence type="predicted"/>
<evidence type="ECO:0000313" key="2">
    <source>
        <dbReference type="EMBL" id="RVX23778.1"/>
    </source>
</evidence>
<accession>A0A438KRE2</accession>